<dbReference type="GO" id="GO:0019867">
    <property type="term" value="C:outer membrane"/>
    <property type="evidence" value="ECO:0007669"/>
    <property type="project" value="InterPro"/>
</dbReference>
<proteinExistence type="predicted"/>
<dbReference type="PROSITE" id="PS51779">
    <property type="entry name" value="POTRA"/>
    <property type="match status" value="2"/>
</dbReference>
<keyword evidence="2" id="KW-1134">Transmembrane beta strand</keyword>
<feature type="domain" description="POTRA" evidence="5">
    <location>
        <begin position="179"/>
        <end position="251"/>
    </location>
</feature>
<keyword evidence="7" id="KW-1185">Reference proteome</keyword>
<dbReference type="AlphaFoldDB" id="A0A0S4NDX0"/>
<name>A0A0S4NDX0_9BACT</name>
<dbReference type="Pfam" id="PF07244">
    <property type="entry name" value="POTRA"/>
    <property type="match status" value="3"/>
</dbReference>
<dbReference type="EMBL" id="FAOO01000028">
    <property type="protein sequence ID" value="CUU09077.1"/>
    <property type="molecule type" value="Genomic_DNA"/>
</dbReference>
<dbReference type="Gene3D" id="3.10.20.310">
    <property type="entry name" value="membrane protein fhac"/>
    <property type="match status" value="3"/>
</dbReference>
<feature type="domain" description="POTRA" evidence="5">
    <location>
        <begin position="98"/>
        <end position="176"/>
    </location>
</feature>
<sequence length="572" mass="66403">MLIRKIQYKILLSLIISSLLVAQGKIQIHGNKNLEDALLIATVREFNGQNSFSNEVIERVKERILNIYIENGFYYARIDSIKIDSEKVEIFINEGKQARVGEFEIYGNKTLKTEEIMELLGIKRGDVFYPATLKRGINKILDRYANIGYPLAQIEIENFSLDENSDVRFKIKIDEGEIVKIKDVKIVGNNLTKENLIIKEARFKKGEIYSERKFKQIKKRLMKLGIFESVSDPEIFFNDTTSGILIKVSEGRMNSFDGVIGYMPEANSRGYLVGYINILLKNLFGTGRKFGARWNSENKYTQEFEIRYYEPYIFNFPLGAEFFFQQRKQDSTYVMRKPQLTAELELTGWENVSEIFKVFFQISQTSIIPTATEYLPFKIDESKTLNFGLGIFYDSRDDINLAKTGIFLKSFYELGNKKTSTARAKRDKFNIELEFYFNFHKTLKSVFVPKLNFWVISGDRIDEGDAFRFGGMKTLRGYREREFIATRALWANFENRFTLSSDFILFPFFDIAYIYHPVLPPRLNSSFESLLYGYGLGLKIFSKIGWLNLIYALGRGDSFKTGKIHIGVESEF</sequence>
<comment type="subcellular location">
    <subcellularLocation>
        <location evidence="1">Membrane</location>
    </subcellularLocation>
</comment>
<dbReference type="Proteomes" id="UP000320623">
    <property type="component" value="Unassembled WGS sequence"/>
</dbReference>
<dbReference type="InterPro" id="IPR010827">
    <property type="entry name" value="BamA/TamA_POTRA"/>
</dbReference>
<dbReference type="InterPro" id="IPR039910">
    <property type="entry name" value="D15-like"/>
</dbReference>
<organism evidence="6 7">
    <name type="scientific">Candidatus Thermokryptus mobilis</name>
    <dbReference type="NCBI Taxonomy" id="1643428"/>
    <lineage>
        <taxon>Bacteria</taxon>
        <taxon>Pseudomonadati</taxon>
        <taxon>Candidatus Kryptoniota</taxon>
        <taxon>Candidatus Thermokryptus</taxon>
    </lineage>
</organism>
<dbReference type="InterPro" id="IPR000184">
    <property type="entry name" value="Bac_surfAg_D15"/>
</dbReference>
<reference evidence="7" key="1">
    <citation type="submission" date="2015-11" db="EMBL/GenBank/DDBJ databases">
        <authorList>
            <person name="Varghese N."/>
        </authorList>
    </citation>
    <scope>NUCLEOTIDE SEQUENCE [LARGE SCALE GENOMIC DNA]</scope>
</reference>
<dbReference type="Gene3D" id="2.40.160.50">
    <property type="entry name" value="membrane protein fhac: a member of the omp85/tpsb transporter family"/>
    <property type="match status" value="1"/>
</dbReference>
<evidence type="ECO:0000313" key="6">
    <source>
        <dbReference type="EMBL" id="CUU09077.1"/>
    </source>
</evidence>
<evidence type="ECO:0000259" key="5">
    <source>
        <dbReference type="PROSITE" id="PS51779"/>
    </source>
</evidence>
<evidence type="ECO:0000256" key="2">
    <source>
        <dbReference type="ARBA" id="ARBA00022452"/>
    </source>
</evidence>
<evidence type="ECO:0000256" key="3">
    <source>
        <dbReference type="ARBA" id="ARBA00022692"/>
    </source>
</evidence>
<gene>
    <name evidence="6" type="ORF">JGI1_02253</name>
</gene>
<dbReference type="RefSeq" id="WP_140945949.1">
    <property type="nucleotide sequence ID" value="NZ_FAOO01000028.1"/>
</dbReference>
<dbReference type="OrthoDB" id="9811416at2"/>
<keyword evidence="4" id="KW-0472">Membrane</keyword>
<dbReference type="STRING" id="1643428.GCA_001442855_02203"/>
<dbReference type="InterPro" id="IPR034746">
    <property type="entry name" value="POTRA"/>
</dbReference>
<dbReference type="PANTHER" id="PTHR12815:SF18">
    <property type="entry name" value="SORTING AND ASSEMBLY MACHINERY COMPONENT 50 HOMOLOG"/>
    <property type="match status" value="1"/>
</dbReference>
<evidence type="ECO:0000256" key="1">
    <source>
        <dbReference type="ARBA" id="ARBA00004370"/>
    </source>
</evidence>
<evidence type="ECO:0000313" key="7">
    <source>
        <dbReference type="Proteomes" id="UP000320623"/>
    </source>
</evidence>
<dbReference type="PANTHER" id="PTHR12815">
    <property type="entry name" value="SORTING AND ASSEMBLY MACHINERY SAMM50 PROTEIN FAMILY MEMBER"/>
    <property type="match status" value="1"/>
</dbReference>
<protein>
    <submittedName>
        <fullName evidence="6">Outer membrane protein insertion porin family</fullName>
    </submittedName>
</protein>
<keyword evidence="3" id="KW-0812">Transmembrane</keyword>
<dbReference type="Pfam" id="PF01103">
    <property type="entry name" value="Omp85"/>
    <property type="match status" value="1"/>
</dbReference>
<accession>A0A0S4NDX0</accession>
<evidence type="ECO:0000256" key="4">
    <source>
        <dbReference type="ARBA" id="ARBA00023136"/>
    </source>
</evidence>